<accession>A0AAV4XNG7</accession>
<evidence type="ECO:0000256" key="3">
    <source>
        <dbReference type="ARBA" id="ARBA00023306"/>
    </source>
</evidence>
<dbReference type="InterPro" id="IPR046965">
    <property type="entry name" value="Cyclin_A/B-like"/>
</dbReference>
<dbReference type="Proteomes" id="UP001054945">
    <property type="component" value="Unassembled WGS sequence"/>
</dbReference>
<keyword evidence="2 4" id="KW-0195">Cyclin</keyword>
<dbReference type="Gene3D" id="1.10.472.10">
    <property type="entry name" value="Cyclin-like"/>
    <property type="match status" value="2"/>
</dbReference>
<evidence type="ECO:0008006" key="9">
    <source>
        <dbReference type="Google" id="ProtNLM"/>
    </source>
</evidence>
<feature type="domain" description="Cyclin C-terminal" evidence="6">
    <location>
        <begin position="328"/>
        <end position="444"/>
    </location>
</feature>
<dbReference type="PROSITE" id="PS00292">
    <property type="entry name" value="CYCLINS"/>
    <property type="match status" value="1"/>
</dbReference>
<dbReference type="InterPro" id="IPR013763">
    <property type="entry name" value="Cyclin-like_dom"/>
</dbReference>
<keyword evidence="1" id="KW-0132">Cell division</keyword>
<dbReference type="SMART" id="SM01332">
    <property type="entry name" value="Cyclin_C"/>
    <property type="match status" value="1"/>
</dbReference>
<proteinExistence type="inferred from homology"/>
<dbReference type="PIRSF" id="PIRSF001771">
    <property type="entry name" value="Cyclin_A_B_D_E"/>
    <property type="match status" value="1"/>
</dbReference>
<dbReference type="SUPFAM" id="SSF47954">
    <property type="entry name" value="Cyclin-like"/>
    <property type="match status" value="2"/>
</dbReference>
<dbReference type="Pfam" id="PF02984">
    <property type="entry name" value="Cyclin_C"/>
    <property type="match status" value="1"/>
</dbReference>
<name>A0AAV4XNG7_CAEEX</name>
<evidence type="ECO:0000256" key="4">
    <source>
        <dbReference type="RuleBase" id="RU000383"/>
    </source>
</evidence>
<keyword evidence="8" id="KW-1185">Reference proteome</keyword>
<dbReference type="InterPro" id="IPR004367">
    <property type="entry name" value="Cyclin_C-dom"/>
</dbReference>
<dbReference type="PANTHER" id="PTHR10177">
    <property type="entry name" value="CYCLINS"/>
    <property type="match status" value="1"/>
</dbReference>
<evidence type="ECO:0000259" key="6">
    <source>
        <dbReference type="SMART" id="SM01332"/>
    </source>
</evidence>
<feature type="domain" description="Cyclin-like" evidence="5">
    <location>
        <begin position="235"/>
        <end position="319"/>
    </location>
</feature>
<dbReference type="EMBL" id="BPLR01018073">
    <property type="protein sequence ID" value="GIY96682.1"/>
    <property type="molecule type" value="Genomic_DNA"/>
</dbReference>
<comment type="similarity">
    <text evidence="4">Belongs to the cyclin family.</text>
</comment>
<reference evidence="7 8" key="1">
    <citation type="submission" date="2021-06" db="EMBL/GenBank/DDBJ databases">
        <title>Caerostris extrusa draft genome.</title>
        <authorList>
            <person name="Kono N."/>
            <person name="Arakawa K."/>
        </authorList>
    </citation>
    <scope>NUCLEOTIDE SEQUENCE [LARGE SCALE GENOMIC DNA]</scope>
</reference>
<comment type="caution">
    <text evidence="7">The sequence shown here is derived from an EMBL/GenBank/DDBJ whole genome shotgun (WGS) entry which is preliminary data.</text>
</comment>
<dbReference type="InterPro" id="IPR006671">
    <property type="entry name" value="Cyclin_N"/>
</dbReference>
<keyword evidence="3" id="KW-0131">Cell cycle</keyword>
<evidence type="ECO:0000259" key="5">
    <source>
        <dbReference type="SMART" id="SM00385"/>
    </source>
</evidence>
<dbReference type="GO" id="GO:0044772">
    <property type="term" value="P:mitotic cell cycle phase transition"/>
    <property type="evidence" value="ECO:0007669"/>
    <property type="project" value="InterPro"/>
</dbReference>
<evidence type="ECO:0000313" key="8">
    <source>
        <dbReference type="Proteomes" id="UP001054945"/>
    </source>
</evidence>
<dbReference type="CDD" id="cd20507">
    <property type="entry name" value="CYCLIN_CCNB1-like_rpt1"/>
    <property type="match status" value="1"/>
</dbReference>
<evidence type="ECO:0000256" key="1">
    <source>
        <dbReference type="ARBA" id="ARBA00022618"/>
    </source>
</evidence>
<dbReference type="FunFam" id="1.10.472.10:FF:000001">
    <property type="entry name" value="G2/mitotic-specific cyclin"/>
    <property type="match status" value="1"/>
</dbReference>
<dbReference type="GO" id="GO:0016538">
    <property type="term" value="F:cyclin-dependent protein serine/threonine kinase regulator activity"/>
    <property type="evidence" value="ECO:0007669"/>
    <property type="project" value="InterPro"/>
</dbReference>
<protein>
    <recommendedName>
        <fullName evidence="9">Cyclin B</fullName>
    </recommendedName>
</protein>
<organism evidence="7 8">
    <name type="scientific">Caerostris extrusa</name>
    <name type="common">Bark spider</name>
    <name type="synonym">Caerostris bankana</name>
    <dbReference type="NCBI Taxonomy" id="172846"/>
    <lineage>
        <taxon>Eukaryota</taxon>
        <taxon>Metazoa</taxon>
        <taxon>Ecdysozoa</taxon>
        <taxon>Arthropoda</taxon>
        <taxon>Chelicerata</taxon>
        <taxon>Arachnida</taxon>
        <taxon>Araneae</taxon>
        <taxon>Araneomorphae</taxon>
        <taxon>Entelegynae</taxon>
        <taxon>Araneoidea</taxon>
        <taxon>Araneidae</taxon>
        <taxon>Caerostris</taxon>
    </lineage>
</organism>
<dbReference type="Pfam" id="PF00134">
    <property type="entry name" value="Cyclin_N"/>
    <property type="match status" value="1"/>
</dbReference>
<dbReference type="SMART" id="SM00385">
    <property type="entry name" value="CYCLIN"/>
    <property type="match status" value="2"/>
</dbReference>
<dbReference type="CDD" id="cd20509">
    <property type="entry name" value="CYCLIN_CCNB1-like_rpt2"/>
    <property type="match status" value="1"/>
</dbReference>
<gene>
    <name evidence="7" type="ORF">CEXT_119281</name>
</gene>
<sequence length="460" mass="53178">MQTISNQENENLIGIKRPLRNAVVRKPLRGLENASKNAVTKVPLKEKSQNVMLKESFKVKDSIKENARAREKENRTKITVKEKENIKIKNSFKEKDVKTRIAVKEKDGVVAKNVREEKSKLKVDKEKDTIKVKTFLKVKDQEIKVLEDVKAEEFLNIQEIKNALPAIIDTLSPIKIPDNVERIDEDDYENPQLVSCYINEIYIYLRYSETLFPIHYHFLDIQPEVTPKMRAILVDWIVQVHVRFHLLPETLFMTISIIDRFLQIDEVKRTFLQLVGVTALFIASKYEEMYAPDISDFVFITDNTYTKSDILNMEKLILKNLDFNLSKPLPIQFLRRASKAGSVEPEVHALAKYFLELSQLDYELVHYFPSTLAAASLFLSLKLTTKNPWSETLVFYSGYTEDDVLPVVKRLCKIIKDVELSNLQAIPAKYSNGKLLRVSTLPELKSSIVHDYAKLTLKKN</sequence>
<evidence type="ECO:0000256" key="2">
    <source>
        <dbReference type="ARBA" id="ARBA00023127"/>
    </source>
</evidence>
<dbReference type="InterPro" id="IPR039361">
    <property type="entry name" value="Cyclin"/>
</dbReference>
<dbReference type="InterPro" id="IPR036915">
    <property type="entry name" value="Cyclin-like_sf"/>
</dbReference>
<dbReference type="InterPro" id="IPR048258">
    <property type="entry name" value="Cyclins_cyclin-box"/>
</dbReference>
<feature type="domain" description="Cyclin-like" evidence="5">
    <location>
        <begin position="332"/>
        <end position="413"/>
    </location>
</feature>
<dbReference type="GO" id="GO:0051301">
    <property type="term" value="P:cell division"/>
    <property type="evidence" value="ECO:0007669"/>
    <property type="project" value="UniProtKB-KW"/>
</dbReference>
<dbReference type="AlphaFoldDB" id="A0AAV4XNG7"/>
<evidence type="ECO:0000313" key="7">
    <source>
        <dbReference type="EMBL" id="GIY96682.1"/>
    </source>
</evidence>